<dbReference type="SUPFAM" id="SSF48371">
    <property type="entry name" value="ARM repeat"/>
    <property type="match status" value="1"/>
</dbReference>
<proteinExistence type="predicted"/>
<evidence type="ECO:0000256" key="3">
    <source>
        <dbReference type="ARBA" id="ARBA00023054"/>
    </source>
</evidence>
<organism evidence="6 7">
    <name type="scientific">Prorocentrum cordatum</name>
    <dbReference type="NCBI Taxonomy" id="2364126"/>
    <lineage>
        <taxon>Eukaryota</taxon>
        <taxon>Sar</taxon>
        <taxon>Alveolata</taxon>
        <taxon>Dinophyceae</taxon>
        <taxon>Prorocentrales</taxon>
        <taxon>Prorocentraceae</taxon>
        <taxon>Prorocentrum</taxon>
    </lineage>
</organism>
<evidence type="ECO:0000256" key="1">
    <source>
        <dbReference type="ARBA" id="ARBA00004555"/>
    </source>
</evidence>
<accession>A0ABN9V221</accession>
<dbReference type="EMBL" id="CAUYUJ010016574">
    <property type="protein sequence ID" value="CAK0866791.1"/>
    <property type="molecule type" value="Genomic_DNA"/>
</dbReference>
<protein>
    <recommendedName>
        <fullName evidence="5">Vesicle tethering protein Uso1/P115-like head domain-containing protein</fullName>
    </recommendedName>
</protein>
<feature type="compositionally biased region" description="Basic and acidic residues" evidence="4">
    <location>
        <begin position="671"/>
        <end position="684"/>
    </location>
</feature>
<dbReference type="Pfam" id="PF04869">
    <property type="entry name" value="Uso1_p115_head"/>
    <property type="match status" value="1"/>
</dbReference>
<dbReference type="Gene3D" id="1.25.10.10">
    <property type="entry name" value="Leucine-rich Repeat Variant"/>
    <property type="match status" value="1"/>
</dbReference>
<comment type="caution">
    <text evidence="6">The sequence shown here is derived from an EMBL/GenBank/DDBJ whole genome shotgun (WGS) entry which is preliminary data.</text>
</comment>
<dbReference type="InterPro" id="IPR024095">
    <property type="entry name" value="Vesicle_P115"/>
</dbReference>
<gene>
    <name evidence="6" type="ORF">PCOR1329_LOCUS53890</name>
</gene>
<evidence type="ECO:0000256" key="4">
    <source>
        <dbReference type="SAM" id="MobiDB-lite"/>
    </source>
</evidence>
<evidence type="ECO:0000259" key="5">
    <source>
        <dbReference type="Pfam" id="PF04869"/>
    </source>
</evidence>
<feature type="non-terminal residue" evidence="6">
    <location>
        <position position="1"/>
    </location>
</feature>
<sequence length="852" mass="91727">VARLVVNCSQNGKQLLRLLSARDVSTRYDTMVLLQRIYLRQAAPINAALLADPMALTHLMRVLQESPIDYVRNECLSLLLLLTASESEIQTIVTVQGLVETVFNILEEEDLAAGGKVARDLLRVLCNLLGNATCQRYVREAGGMSSLVAAMAMAISGRPAEDGPEGGPVDEDDVLLAQMADMVPEESRWACLGLLADAALLLAGSQAEATANQQALVRAGALGLCRHVLDGQPGGPPRASQAMALAAKLRLVHLLEALEASPLAARALAAYGEEEPPLLFLLTRAVVGPGVPLGLRSAVGRVLGRTLARHAELQSLVCSSLSPQLEQEPGASAAPAGRQVVEVLEAAAAERPDGVRLWFSLHLLLAMLHGNEAVQTACGSLPVAVPGEEDAGPAETLLALLMRVFPACARACSAAAAVAEADGAPVPGPESVRELGPQSPAAGLLAVMKVLAYWMSRCSAPLQLFASSPVAMPAAIELTTFSEQLGAFFKLQVEGLAGVLMGVCIKAEQGEVDVKSLMAFVARKVGIEEFEQKVERLWRSEALQKPPRGLAEFRWYGGRYREFVRETQQAVKRRMVQLYVAEGVGGGASALSEDVADHYKQLIRVQDSELREVRKENEGLRSEVEAFMRRALQASSAALAEKTAALQEENAALHAELDQLTEEAEVQAQRSRRERDRSNARDGAKGAPPKFRRGTGGTRLPGRDDVDPVDAVIPLQKLGLRQDLRSREHEEMLSLFCLVPKTSKTATMGFQDCKDGQHKEVRLAYQRVFQMEVAPKLVQEIFGCFRAKEAHREDGTAEADVKTGDVLALAILRRAILTAFEEAGGVAGEGPAPKDELARVVERQLHGLQQQK</sequence>
<keyword evidence="2" id="KW-0333">Golgi apparatus</keyword>
<name>A0ABN9V221_9DINO</name>
<dbReference type="Proteomes" id="UP001189429">
    <property type="component" value="Unassembled WGS sequence"/>
</dbReference>
<dbReference type="PANTHER" id="PTHR10013:SF0">
    <property type="entry name" value="GENERAL VESICULAR TRANSPORT FACTOR P115"/>
    <property type="match status" value="1"/>
</dbReference>
<keyword evidence="3" id="KW-0175">Coiled coil</keyword>
<feature type="domain" description="Vesicle tethering protein Uso1/P115-like head" evidence="5">
    <location>
        <begin position="294"/>
        <end position="545"/>
    </location>
</feature>
<dbReference type="InterPro" id="IPR011989">
    <property type="entry name" value="ARM-like"/>
</dbReference>
<dbReference type="PANTHER" id="PTHR10013">
    <property type="entry name" value="GENERAL VESICULAR TRANSPORT FACTOR P115"/>
    <property type="match status" value="1"/>
</dbReference>
<dbReference type="InterPro" id="IPR016024">
    <property type="entry name" value="ARM-type_fold"/>
</dbReference>
<evidence type="ECO:0000256" key="2">
    <source>
        <dbReference type="ARBA" id="ARBA00023034"/>
    </source>
</evidence>
<dbReference type="InterPro" id="IPR006953">
    <property type="entry name" value="Vesicle_Uso1_P115_head"/>
</dbReference>
<evidence type="ECO:0000313" key="6">
    <source>
        <dbReference type="EMBL" id="CAK0866791.1"/>
    </source>
</evidence>
<keyword evidence="7" id="KW-1185">Reference proteome</keyword>
<feature type="region of interest" description="Disordered" evidence="4">
    <location>
        <begin position="662"/>
        <end position="707"/>
    </location>
</feature>
<reference evidence="6" key="1">
    <citation type="submission" date="2023-10" db="EMBL/GenBank/DDBJ databases">
        <authorList>
            <person name="Chen Y."/>
            <person name="Shah S."/>
            <person name="Dougan E. K."/>
            <person name="Thang M."/>
            <person name="Chan C."/>
        </authorList>
    </citation>
    <scope>NUCLEOTIDE SEQUENCE [LARGE SCALE GENOMIC DNA]</scope>
</reference>
<comment type="subcellular location">
    <subcellularLocation>
        <location evidence="1">Golgi apparatus</location>
    </subcellularLocation>
</comment>
<evidence type="ECO:0000313" key="7">
    <source>
        <dbReference type="Proteomes" id="UP001189429"/>
    </source>
</evidence>